<keyword evidence="8" id="KW-1185">Reference proteome</keyword>
<comment type="similarity">
    <text evidence="1">Belongs to the SCO1/2 family.</text>
</comment>
<reference evidence="8" key="1">
    <citation type="submission" date="2020-03" db="EMBL/GenBank/DDBJ databases">
        <title>Complete genome sequence of sulfur-oxidizing bacterium skT11.</title>
        <authorList>
            <person name="Kanda M."/>
            <person name="Kojima H."/>
            <person name="Fukui M."/>
        </authorList>
    </citation>
    <scope>NUCLEOTIDE SEQUENCE [LARGE SCALE GENOMIC DNA]</scope>
    <source>
        <strain evidence="8">skT11</strain>
    </source>
</reference>
<dbReference type="KEGG" id="slac:SKTS_24820"/>
<feature type="domain" description="Thioredoxin" evidence="6">
    <location>
        <begin position="53"/>
        <end position="210"/>
    </location>
</feature>
<dbReference type="PANTHER" id="PTHR12151">
    <property type="entry name" value="ELECTRON TRANSPORT PROTIN SCO1/SENC FAMILY MEMBER"/>
    <property type="match status" value="1"/>
</dbReference>
<evidence type="ECO:0000256" key="1">
    <source>
        <dbReference type="ARBA" id="ARBA00010996"/>
    </source>
</evidence>
<organism evidence="7 8">
    <name type="scientific">Sulfurimicrobium lacus</name>
    <dbReference type="NCBI Taxonomy" id="2715678"/>
    <lineage>
        <taxon>Bacteria</taxon>
        <taxon>Pseudomonadati</taxon>
        <taxon>Pseudomonadota</taxon>
        <taxon>Betaproteobacteria</taxon>
        <taxon>Nitrosomonadales</taxon>
        <taxon>Sulfuricellaceae</taxon>
        <taxon>Sulfurimicrobium</taxon>
    </lineage>
</organism>
<name>A0A6F8VEZ2_9PROT</name>
<evidence type="ECO:0000256" key="5">
    <source>
        <dbReference type="SAM" id="SignalP"/>
    </source>
</evidence>
<dbReference type="CDD" id="cd02968">
    <property type="entry name" value="SCO"/>
    <property type="match status" value="1"/>
</dbReference>
<dbReference type="PANTHER" id="PTHR12151:SF25">
    <property type="entry name" value="LINALOOL DEHYDRATASE_ISOMERASE DOMAIN-CONTAINING PROTEIN"/>
    <property type="match status" value="1"/>
</dbReference>
<dbReference type="GO" id="GO:0046872">
    <property type="term" value="F:metal ion binding"/>
    <property type="evidence" value="ECO:0007669"/>
    <property type="project" value="UniProtKB-KW"/>
</dbReference>
<keyword evidence="3" id="KW-0479">Metal-binding</keyword>
<feature type="signal peptide" evidence="5">
    <location>
        <begin position="1"/>
        <end position="29"/>
    </location>
</feature>
<evidence type="ECO:0000256" key="3">
    <source>
        <dbReference type="PIRSR" id="PIRSR603782-1"/>
    </source>
</evidence>
<accession>A0A6F8VEZ2</accession>
<keyword evidence="4" id="KW-1015">Disulfide bond</keyword>
<evidence type="ECO:0000259" key="6">
    <source>
        <dbReference type="PROSITE" id="PS51352"/>
    </source>
</evidence>
<evidence type="ECO:0000313" key="8">
    <source>
        <dbReference type="Proteomes" id="UP000502260"/>
    </source>
</evidence>
<sequence length="212" mass="23356">MKTFAKTLVSATALAVAGTLGPLVAVSQADDMPEMHDPHAHHHMMQMPETTRRMAEYTVPNVELVREDGKSVALQDELNDGRPVVLNFIYTTCTAICPLVSQTLSQLQRKLGDERDQVHLVSISIDPEEDTPARLAAYAKKYGAGPEWQHYTGTLAASVEAQRAFGAYRGDKMNHTPVTFLRAAPGKPWIRIEGFATANELVEEIRNMLPSS</sequence>
<feature type="binding site" evidence="3">
    <location>
        <position position="97"/>
    </location>
    <ligand>
        <name>Cu cation</name>
        <dbReference type="ChEBI" id="CHEBI:23378"/>
    </ligand>
</feature>
<dbReference type="InterPro" id="IPR036249">
    <property type="entry name" value="Thioredoxin-like_sf"/>
</dbReference>
<protein>
    <recommendedName>
        <fullName evidence="6">Thioredoxin domain-containing protein</fullName>
    </recommendedName>
</protein>
<evidence type="ECO:0000256" key="4">
    <source>
        <dbReference type="PIRSR" id="PIRSR603782-2"/>
    </source>
</evidence>
<dbReference type="Pfam" id="PF02630">
    <property type="entry name" value="SCO1-SenC"/>
    <property type="match status" value="1"/>
</dbReference>
<dbReference type="Gene3D" id="3.40.30.10">
    <property type="entry name" value="Glutaredoxin"/>
    <property type="match status" value="1"/>
</dbReference>
<dbReference type="Proteomes" id="UP000502260">
    <property type="component" value="Chromosome"/>
</dbReference>
<dbReference type="RefSeq" id="WP_173065525.1">
    <property type="nucleotide sequence ID" value="NZ_AP022853.1"/>
</dbReference>
<dbReference type="EMBL" id="AP022853">
    <property type="protein sequence ID" value="BCB27596.1"/>
    <property type="molecule type" value="Genomic_DNA"/>
</dbReference>
<evidence type="ECO:0000313" key="7">
    <source>
        <dbReference type="EMBL" id="BCB27596.1"/>
    </source>
</evidence>
<keyword evidence="5" id="KW-0732">Signal</keyword>
<feature type="chain" id="PRO_5026039887" description="Thioredoxin domain-containing protein" evidence="5">
    <location>
        <begin position="30"/>
        <end position="212"/>
    </location>
</feature>
<keyword evidence="2 3" id="KW-0186">Copper</keyword>
<feature type="binding site" evidence="3">
    <location>
        <position position="93"/>
    </location>
    <ligand>
        <name>Cu cation</name>
        <dbReference type="ChEBI" id="CHEBI:23378"/>
    </ligand>
</feature>
<feature type="disulfide bond" description="Redox-active" evidence="4">
    <location>
        <begin position="93"/>
        <end position="97"/>
    </location>
</feature>
<dbReference type="PROSITE" id="PS51352">
    <property type="entry name" value="THIOREDOXIN_2"/>
    <property type="match status" value="1"/>
</dbReference>
<evidence type="ECO:0000256" key="2">
    <source>
        <dbReference type="ARBA" id="ARBA00023008"/>
    </source>
</evidence>
<dbReference type="InterPro" id="IPR013766">
    <property type="entry name" value="Thioredoxin_domain"/>
</dbReference>
<dbReference type="InterPro" id="IPR003782">
    <property type="entry name" value="SCO1/SenC"/>
</dbReference>
<proteinExistence type="inferred from homology"/>
<dbReference type="SUPFAM" id="SSF52833">
    <property type="entry name" value="Thioredoxin-like"/>
    <property type="match status" value="1"/>
</dbReference>
<gene>
    <name evidence="7" type="ORF">SKTS_24820</name>
</gene>
<dbReference type="AlphaFoldDB" id="A0A6F8VEZ2"/>